<dbReference type="Proteomes" id="UP000886724">
    <property type="component" value="Unassembled WGS sequence"/>
</dbReference>
<feature type="domain" description="RelA/SpoT" evidence="3">
    <location>
        <begin position="52"/>
        <end position="174"/>
    </location>
</feature>
<dbReference type="GO" id="GO:0015969">
    <property type="term" value="P:guanosine tetraphosphate metabolic process"/>
    <property type="evidence" value="ECO:0007669"/>
    <property type="project" value="InterPro"/>
</dbReference>
<organism evidence="4 5">
    <name type="scientific">Candidatus Erysipelatoclostridium merdavium</name>
    <dbReference type="NCBI Taxonomy" id="2838566"/>
    <lineage>
        <taxon>Bacteria</taxon>
        <taxon>Bacillati</taxon>
        <taxon>Bacillota</taxon>
        <taxon>Erysipelotrichia</taxon>
        <taxon>Erysipelotrichales</taxon>
        <taxon>Erysipelotrichales incertae sedis</taxon>
    </lineage>
</organism>
<dbReference type="Gene3D" id="3.30.460.10">
    <property type="entry name" value="Beta Polymerase, domain 2"/>
    <property type="match status" value="1"/>
</dbReference>
<comment type="caution">
    <text evidence="4">The sequence shown here is derived from an EMBL/GenBank/DDBJ whole genome shotgun (WGS) entry which is preliminary data.</text>
</comment>
<sequence length="211" mass="25080">MDWEIISYKNDKFNELMQQYEAAIKIIKTKLELIDQELNFKYGHSSIHGIQYRIKSMESIKDKLKRKKLEQTVDAIKRLYDIAGIRVICNYLNDIQYIAQLLVNQDDITQIKHSNYIQYPKNNGYRSFHLIVSVPVYQKDGKINVPVEIQIRTIAMDCWASLEHELCYKNEEKTNNDIKIRLKECADKMAQTDLEMQKIYLEINRPWDGNR</sequence>
<dbReference type="EMBL" id="DXET01000173">
    <property type="protein sequence ID" value="HIX81873.1"/>
    <property type="molecule type" value="Genomic_DNA"/>
</dbReference>
<evidence type="ECO:0000256" key="1">
    <source>
        <dbReference type="ARBA" id="ARBA00004976"/>
    </source>
</evidence>
<dbReference type="SUPFAM" id="SSF81301">
    <property type="entry name" value="Nucleotidyltransferase"/>
    <property type="match status" value="1"/>
</dbReference>
<dbReference type="AlphaFoldDB" id="A0A9D1XLR6"/>
<evidence type="ECO:0000313" key="5">
    <source>
        <dbReference type="Proteomes" id="UP000886724"/>
    </source>
</evidence>
<dbReference type="CDD" id="cd05399">
    <property type="entry name" value="NT_Rel-Spo_like"/>
    <property type="match status" value="1"/>
</dbReference>
<evidence type="ECO:0000256" key="2">
    <source>
        <dbReference type="SAM" id="Coils"/>
    </source>
</evidence>
<dbReference type="PANTHER" id="PTHR47837:SF2">
    <property type="entry name" value="GTP PYROPHOSPHOKINASE YWAC"/>
    <property type="match status" value="1"/>
</dbReference>
<dbReference type="InterPro" id="IPR052366">
    <property type="entry name" value="GTP_Pyrophosphokinase"/>
</dbReference>
<dbReference type="Gene3D" id="1.10.287.860">
    <property type="entry name" value="Nucleotidyltransferase"/>
    <property type="match status" value="1"/>
</dbReference>
<comment type="pathway">
    <text evidence="1">Purine metabolism; ppGpp biosynthesis; ppGpp from GTP: step 1/2.</text>
</comment>
<dbReference type="Pfam" id="PF04607">
    <property type="entry name" value="RelA_SpoT"/>
    <property type="match status" value="1"/>
</dbReference>
<protein>
    <submittedName>
        <fullName evidence="4">GTP pyrophosphokinase family protein</fullName>
    </submittedName>
</protein>
<proteinExistence type="predicted"/>
<dbReference type="PANTHER" id="PTHR47837">
    <property type="entry name" value="GTP PYROPHOSPHOKINASE YJBM"/>
    <property type="match status" value="1"/>
</dbReference>
<name>A0A9D1XLR6_9FIRM</name>
<feature type="coiled-coil region" evidence="2">
    <location>
        <begin position="10"/>
        <end position="37"/>
    </location>
</feature>
<dbReference type="SMART" id="SM00954">
    <property type="entry name" value="RelA_SpoT"/>
    <property type="match status" value="1"/>
</dbReference>
<accession>A0A9D1XLR6</accession>
<evidence type="ECO:0000313" key="4">
    <source>
        <dbReference type="EMBL" id="HIX81873.1"/>
    </source>
</evidence>
<gene>
    <name evidence="4" type="ORF">H9980_07895</name>
</gene>
<reference evidence="4" key="1">
    <citation type="journal article" date="2021" name="PeerJ">
        <title>Extensive microbial diversity within the chicken gut microbiome revealed by metagenomics and culture.</title>
        <authorList>
            <person name="Gilroy R."/>
            <person name="Ravi A."/>
            <person name="Getino M."/>
            <person name="Pursley I."/>
            <person name="Horton D.L."/>
            <person name="Alikhan N.F."/>
            <person name="Baker D."/>
            <person name="Gharbi K."/>
            <person name="Hall N."/>
            <person name="Watson M."/>
            <person name="Adriaenssens E.M."/>
            <person name="Foster-Nyarko E."/>
            <person name="Jarju S."/>
            <person name="Secka A."/>
            <person name="Antonio M."/>
            <person name="Oren A."/>
            <person name="Chaudhuri R.R."/>
            <person name="La Ragione R."/>
            <person name="Hildebrand F."/>
            <person name="Pallen M.J."/>
        </authorList>
    </citation>
    <scope>NUCLEOTIDE SEQUENCE</scope>
    <source>
        <strain evidence="4">ChiGjej1B1-14440</strain>
    </source>
</reference>
<dbReference type="InterPro" id="IPR043519">
    <property type="entry name" value="NT_sf"/>
</dbReference>
<reference evidence="4" key="2">
    <citation type="submission" date="2021-04" db="EMBL/GenBank/DDBJ databases">
        <authorList>
            <person name="Gilroy R."/>
        </authorList>
    </citation>
    <scope>NUCLEOTIDE SEQUENCE</scope>
    <source>
        <strain evidence="4">ChiGjej1B1-14440</strain>
    </source>
</reference>
<keyword evidence="2" id="KW-0175">Coiled coil</keyword>
<dbReference type="InterPro" id="IPR007685">
    <property type="entry name" value="RelA_SpoT"/>
</dbReference>
<evidence type="ECO:0000259" key="3">
    <source>
        <dbReference type="SMART" id="SM00954"/>
    </source>
</evidence>